<evidence type="ECO:0000313" key="2">
    <source>
        <dbReference type="EMBL" id="MBO1884525.1"/>
    </source>
</evidence>
<evidence type="ECO:0000313" key="3">
    <source>
        <dbReference type="Proteomes" id="UP000681610"/>
    </source>
</evidence>
<protein>
    <recommendedName>
        <fullName evidence="4">Tetratricopeptide repeat protein</fullName>
    </recommendedName>
</protein>
<organism evidence="2 3">
    <name type="scientific">Capnocytophaga bilenii</name>
    <dbReference type="NCBI Taxonomy" id="2819369"/>
    <lineage>
        <taxon>Bacteria</taxon>
        <taxon>Pseudomonadati</taxon>
        <taxon>Bacteroidota</taxon>
        <taxon>Flavobacteriia</taxon>
        <taxon>Flavobacteriales</taxon>
        <taxon>Flavobacteriaceae</taxon>
        <taxon>Capnocytophaga</taxon>
    </lineage>
</organism>
<accession>A0ABS3PYZ5</accession>
<dbReference type="Proteomes" id="UP000681610">
    <property type="component" value="Unassembled WGS sequence"/>
</dbReference>
<evidence type="ECO:0000256" key="1">
    <source>
        <dbReference type="SAM" id="MobiDB-lite"/>
    </source>
</evidence>
<reference evidence="2 3" key="1">
    <citation type="submission" date="2021-03" db="EMBL/GenBank/DDBJ databases">
        <title>Isolation and description of Capnocytophaga bilenii sp. nov., a novel Capnocytophaga species, isolated from a gingivitis subject.</title>
        <authorList>
            <person name="Antezack A."/>
            <person name="Monnet-Corti V."/>
            <person name="La Scola B."/>
        </authorList>
    </citation>
    <scope>NUCLEOTIDE SEQUENCE [LARGE SCALE GENOMIC DNA]</scope>
    <source>
        <strain evidence="2 3">Marseille-Q4570</strain>
    </source>
</reference>
<proteinExistence type="predicted"/>
<dbReference type="RefSeq" id="WP_009416452.1">
    <property type="nucleotide sequence ID" value="NZ_JAGDYP010000006.1"/>
</dbReference>
<feature type="region of interest" description="Disordered" evidence="1">
    <location>
        <begin position="160"/>
        <end position="183"/>
    </location>
</feature>
<gene>
    <name evidence="2" type="ORF">J4N46_08870</name>
</gene>
<evidence type="ECO:0008006" key="4">
    <source>
        <dbReference type="Google" id="ProtNLM"/>
    </source>
</evidence>
<sequence>MTVAEFIHIIKEPHTINYKQMQELDEIVKEYPYFQAARVLQLKMLHTEGDYKYHKALKLAAVHVTNRTILFNFINSKSDISRFTDISSDFQRISKAHERKDPTINEHTPPQVSYIESEPRTFRPKLPDPIFQEDIFPDELINHRELADIFVPKKSVEEAENTQPSWMNRTDTITPTPPPTQYKDENVAEKFKIIDKFLETNPKIEPSKDYVSNVNLADEVKTDEKQLMTETLAQVYVNQRKYKQAIQAYQILILKNPKKSAYFAAEIEKIKKLQQNNL</sequence>
<keyword evidence="3" id="KW-1185">Reference proteome</keyword>
<name>A0ABS3PYZ5_9FLAO</name>
<comment type="caution">
    <text evidence="2">The sequence shown here is derived from an EMBL/GenBank/DDBJ whole genome shotgun (WGS) entry which is preliminary data.</text>
</comment>
<dbReference type="EMBL" id="JAGDYP010000006">
    <property type="protein sequence ID" value="MBO1884525.1"/>
    <property type="molecule type" value="Genomic_DNA"/>
</dbReference>